<dbReference type="InterPro" id="IPR039424">
    <property type="entry name" value="SBP_5"/>
</dbReference>
<dbReference type="PANTHER" id="PTHR30290">
    <property type="entry name" value="PERIPLASMIC BINDING COMPONENT OF ABC TRANSPORTER"/>
    <property type="match status" value="1"/>
</dbReference>
<dbReference type="Gene3D" id="3.40.190.10">
    <property type="entry name" value="Periplasmic binding protein-like II"/>
    <property type="match status" value="1"/>
</dbReference>
<keyword evidence="1" id="KW-0732">Signal</keyword>
<sequence>MRAVLFTIGLLFIGPAAIAASDSLGRHGMSMFGALKYPLGFNHFEYVNPNAPKGGLVRMEARGTFDTLNSFTIKGSSAAGLGLIYDTLMESSRDEAFAEYGLLVESALVANDLSSVSFILRKQARWHDGKPVTADDVAFSLDILKSKGAPFYRFYYANVEKAEVLSPHKVKFIFKGRKNRELPLIIGQLPILPKHHWQGRDFERTTLEPPLGSGPYKIGKVDPGRSITFERVADYWGRNLGVNKGRYNFDAIRFEYYRDTTVALEAFKANAFDFRQENTAKVWATQYNFPAIANGKVIRETLANNNPTGMQSFAFNVRKSKFQNRRVREALALTFDFEWANKNLFFGQYTRTRSYFSNSELAATKIPTGSELRFLEPLRGQIPAEVFTKEFKLPETDGSGRSRRQLRQAKRLLETAGWFVKDGKLTNGETSEVMALEFLLVNQGFARIVAPIQRAMERLGIKVKVRVVDTSQYINRIRNFDFDVIVGSWGQSLSPGNEQRDFWGSAAADRPGSRNYIGIKDPAIDKLIDHIIFASNRGELVAASRALDRVLLWNHFVIPNWHINSYRIAYWNRFSRPAIKPKYGLGFSDTWWVDEAKDKSLQAALKGRK</sequence>
<dbReference type="AlphaFoldDB" id="A0A381XMN9"/>
<dbReference type="GO" id="GO:0015833">
    <property type="term" value="P:peptide transport"/>
    <property type="evidence" value="ECO:0007669"/>
    <property type="project" value="TreeGrafter"/>
</dbReference>
<evidence type="ECO:0000313" key="3">
    <source>
        <dbReference type="EMBL" id="SVA66054.1"/>
    </source>
</evidence>
<dbReference type="CDD" id="cd08497">
    <property type="entry name" value="MbnE-like"/>
    <property type="match status" value="1"/>
</dbReference>
<dbReference type="InterPro" id="IPR000914">
    <property type="entry name" value="SBP_5_dom"/>
</dbReference>
<dbReference type="SUPFAM" id="SSF53850">
    <property type="entry name" value="Periplasmic binding protein-like II"/>
    <property type="match status" value="1"/>
</dbReference>
<proteinExistence type="predicted"/>
<organism evidence="3">
    <name type="scientific">marine metagenome</name>
    <dbReference type="NCBI Taxonomy" id="408172"/>
    <lineage>
        <taxon>unclassified sequences</taxon>
        <taxon>metagenomes</taxon>
        <taxon>ecological metagenomes</taxon>
    </lineage>
</organism>
<feature type="domain" description="Solute-binding protein family 5" evidence="2">
    <location>
        <begin position="102"/>
        <end position="506"/>
    </location>
</feature>
<dbReference type="Pfam" id="PF00496">
    <property type="entry name" value="SBP_bac_5"/>
    <property type="match status" value="1"/>
</dbReference>
<name>A0A381XMN9_9ZZZZ</name>
<accession>A0A381XMN9</accession>
<dbReference type="GO" id="GO:0030288">
    <property type="term" value="C:outer membrane-bounded periplasmic space"/>
    <property type="evidence" value="ECO:0007669"/>
    <property type="project" value="TreeGrafter"/>
</dbReference>
<evidence type="ECO:0000259" key="2">
    <source>
        <dbReference type="Pfam" id="PF00496"/>
    </source>
</evidence>
<dbReference type="EMBL" id="UINC01015740">
    <property type="protein sequence ID" value="SVA66054.1"/>
    <property type="molecule type" value="Genomic_DNA"/>
</dbReference>
<evidence type="ECO:0000256" key="1">
    <source>
        <dbReference type="ARBA" id="ARBA00022729"/>
    </source>
</evidence>
<dbReference type="GO" id="GO:0043190">
    <property type="term" value="C:ATP-binding cassette (ABC) transporter complex"/>
    <property type="evidence" value="ECO:0007669"/>
    <property type="project" value="InterPro"/>
</dbReference>
<dbReference type="InterPro" id="IPR030678">
    <property type="entry name" value="Peptide/Ni-bd"/>
</dbReference>
<reference evidence="3" key="1">
    <citation type="submission" date="2018-05" db="EMBL/GenBank/DDBJ databases">
        <authorList>
            <person name="Lanie J.A."/>
            <person name="Ng W.-L."/>
            <person name="Kazmierczak K.M."/>
            <person name="Andrzejewski T.M."/>
            <person name="Davidsen T.M."/>
            <person name="Wayne K.J."/>
            <person name="Tettelin H."/>
            <person name="Glass J.I."/>
            <person name="Rusch D."/>
            <person name="Podicherti R."/>
            <person name="Tsui H.-C.T."/>
            <person name="Winkler M.E."/>
        </authorList>
    </citation>
    <scope>NUCLEOTIDE SEQUENCE</scope>
</reference>
<dbReference type="GO" id="GO:1904680">
    <property type="term" value="F:peptide transmembrane transporter activity"/>
    <property type="evidence" value="ECO:0007669"/>
    <property type="project" value="TreeGrafter"/>
</dbReference>
<protein>
    <recommendedName>
        <fullName evidence="2">Solute-binding protein family 5 domain-containing protein</fullName>
    </recommendedName>
</protein>
<dbReference type="FunFam" id="3.10.105.10:FF:000005">
    <property type="entry name" value="ABC transporter substrate-binding protein"/>
    <property type="match status" value="1"/>
</dbReference>
<dbReference type="PANTHER" id="PTHR30290:SF64">
    <property type="entry name" value="ABC TRANSPORTER PERIPLASMIC BINDING PROTEIN"/>
    <property type="match status" value="1"/>
</dbReference>
<dbReference type="GO" id="GO:0042884">
    <property type="term" value="P:microcin transport"/>
    <property type="evidence" value="ECO:0007669"/>
    <property type="project" value="TreeGrafter"/>
</dbReference>
<dbReference type="Gene3D" id="3.10.105.10">
    <property type="entry name" value="Dipeptide-binding Protein, Domain 3"/>
    <property type="match status" value="1"/>
</dbReference>
<dbReference type="PIRSF" id="PIRSF002741">
    <property type="entry name" value="MppA"/>
    <property type="match status" value="1"/>
</dbReference>
<gene>
    <name evidence="3" type="ORF">METZ01_LOCUS118908</name>
</gene>